<dbReference type="Pfam" id="PF26504">
    <property type="entry name" value="DUF8168_C"/>
    <property type="match status" value="1"/>
</dbReference>
<sequence length="250" mass="28068">MSTIVFHGRVIPERADFNATGSGGNPIQRSIETPFGEIGCHFTILKSVISVRCITNNVEINLETLRNLVVNSLVSVFTDAHGIASGIGYDVEIVSALNVDSGYLRVFGADERIDTTDPFPELAQLVQLAGSDLQLRSAMANFRRSIRMPIETAFYCYRAIEAVKGFFLSMTSGRKDIAAWREMRTALNLQQSTLAEFKVAADQMRHGIIVDQTWGQRKRQMEIAREVVRRFAHFLANDKTRLSSEKFPEY</sequence>
<dbReference type="Pfam" id="PF26505">
    <property type="entry name" value="DUF8168_N"/>
    <property type="match status" value="1"/>
</dbReference>
<protein>
    <submittedName>
        <fullName evidence="3">Uncharacterized protein</fullName>
    </submittedName>
</protein>
<reference evidence="3" key="1">
    <citation type="submission" date="2020-03" db="EMBL/GenBank/DDBJ databases">
        <title>Genome of Pelagibius litoralis DSM 21314T.</title>
        <authorList>
            <person name="Wang G."/>
        </authorList>
    </citation>
    <scope>NUCLEOTIDE SEQUENCE</scope>
    <source>
        <strain evidence="3">DSM 21314</strain>
    </source>
</reference>
<dbReference type="AlphaFoldDB" id="A0A967CCE3"/>
<organism evidence="3 4">
    <name type="scientific">Pelagibius litoralis</name>
    <dbReference type="NCBI Taxonomy" id="374515"/>
    <lineage>
        <taxon>Bacteria</taxon>
        <taxon>Pseudomonadati</taxon>
        <taxon>Pseudomonadota</taxon>
        <taxon>Alphaproteobacteria</taxon>
        <taxon>Rhodospirillales</taxon>
        <taxon>Rhodovibrionaceae</taxon>
        <taxon>Pelagibius</taxon>
    </lineage>
</organism>
<comment type="caution">
    <text evidence="3">The sequence shown here is derived from an EMBL/GenBank/DDBJ whole genome shotgun (WGS) entry which is preliminary data.</text>
</comment>
<dbReference type="RefSeq" id="WP_167224075.1">
    <property type="nucleotide sequence ID" value="NZ_JAAQPH010000006.1"/>
</dbReference>
<evidence type="ECO:0000313" key="3">
    <source>
        <dbReference type="EMBL" id="NIA68969.1"/>
    </source>
</evidence>
<evidence type="ECO:0000259" key="2">
    <source>
        <dbReference type="Pfam" id="PF26505"/>
    </source>
</evidence>
<feature type="domain" description="DUF8168" evidence="1">
    <location>
        <begin position="121"/>
        <end position="235"/>
    </location>
</feature>
<keyword evidence="4" id="KW-1185">Reference proteome</keyword>
<dbReference type="InterPro" id="IPR059013">
    <property type="entry name" value="DUF8168_N"/>
</dbReference>
<dbReference type="EMBL" id="JAAQPH010000006">
    <property type="protein sequence ID" value="NIA68969.1"/>
    <property type="molecule type" value="Genomic_DNA"/>
</dbReference>
<dbReference type="Proteomes" id="UP000761264">
    <property type="component" value="Unassembled WGS sequence"/>
</dbReference>
<dbReference type="InterPro" id="IPR059012">
    <property type="entry name" value="DUF8168_C"/>
</dbReference>
<gene>
    <name evidence="3" type="ORF">HBA54_10225</name>
</gene>
<proteinExistence type="predicted"/>
<feature type="domain" description="DUF8168" evidence="2">
    <location>
        <begin position="4"/>
        <end position="107"/>
    </location>
</feature>
<evidence type="ECO:0000259" key="1">
    <source>
        <dbReference type="Pfam" id="PF26504"/>
    </source>
</evidence>
<evidence type="ECO:0000313" key="4">
    <source>
        <dbReference type="Proteomes" id="UP000761264"/>
    </source>
</evidence>
<name>A0A967CCE3_9PROT</name>
<accession>A0A967CCE3</accession>